<gene>
    <name evidence="2" type="ORF">CVIRNUC_000759</name>
</gene>
<dbReference type="InterPro" id="IPR025461">
    <property type="entry name" value="ABA4-like"/>
</dbReference>
<feature type="transmembrane region" description="Helical" evidence="1">
    <location>
        <begin position="38"/>
        <end position="60"/>
    </location>
</feature>
<keyword evidence="1" id="KW-1133">Transmembrane helix</keyword>
<feature type="transmembrane region" description="Helical" evidence="1">
    <location>
        <begin position="12"/>
        <end position="31"/>
    </location>
</feature>
<proteinExistence type="predicted"/>
<name>A0AAV1HSR1_9CHLO</name>
<keyword evidence="1" id="KW-0472">Membrane</keyword>
<accession>A0AAV1HSR1</accession>
<evidence type="ECO:0008006" key="4">
    <source>
        <dbReference type="Google" id="ProtNLM"/>
    </source>
</evidence>
<dbReference type="Proteomes" id="UP001314263">
    <property type="component" value="Unassembled WGS sequence"/>
</dbReference>
<reference evidence="2 3" key="1">
    <citation type="submission" date="2023-10" db="EMBL/GenBank/DDBJ databases">
        <authorList>
            <person name="Maclean D."/>
            <person name="Macfadyen A."/>
        </authorList>
    </citation>
    <scope>NUCLEOTIDE SEQUENCE [LARGE SCALE GENOMIC DNA]</scope>
</reference>
<evidence type="ECO:0000256" key="1">
    <source>
        <dbReference type="SAM" id="Phobius"/>
    </source>
</evidence>
<evidence type="ECO:0000313" key="2">
    <source>
        <dbReference type="EMBL" id="CAK0736520.1"/>
    </source>
</evidence>
<comment type="caution">
    <text evidence="2">The sequence shown here is derived from an EMBL/GenBank/DDBJ whole genome shotgun (WGS) entry which is preliminary data.</text>
</comment>
<protein>
    <recommendedName>
        <fullName evidence="4">DUF4281 domain-containing protein</fullName>
    </recommendedName>
</protein>
<dbReference type="EMBL" id="CAUYUE010000001">
    <property type="protein sequence ID" value="CAK0736520.1"/>
    <property type="molecule type" value="Genomic_DNA"/>
</dbReference>
<sequence length="157" mass="17701">MPVIGLDLSDQQIFDGINAVLPAWILLVVAPRWRVTHWIVNLTAFGFCLLYTGLFATLLLQSETTFDFKEFFTYEGVQQSLATKEVVLPAWVHYVAFDLFTAKWQVQDATASQVPHLLVIPCLLLTLMLGPAGLLSYFLLRTLIGLIRRSDKTVKSE</sequence>
<dbReference type="AlphaFoldDB" id="A0AAV1HSR1"/>
<feature type="transmembrane region" description="Helical" evidence="1">
    <location>
        <begin position="118"/>
        <end position="140"/>
    </location>
</feature>
<organism evidence="2 3">
    <name type="scientific">Coccomyxa viridis</name>
    <dbReference type="NCBI Taxonomy" id="1274662"/>
    <lineage>
        <taxon>Eukaryota</taxon>
        <taxon>Viridiplantae</taxon>
        <taxon>Chlorophyta</taxon>
        <taxon>core chlorophytes</taxon>
        <taxon>Trebouxiophyceae</taxon>
        <taxon>Trebouxiophyceae incertae sedis</taxon>
        <taxon>Coccomyxaceae</taxon>
        <taxon>Coccomyxa</taxon>
    </lineage>
</organism>
<dbReference type="Pfam" id="PF14108">
    <property type="entry name" value="ABA4-like"/>
    <property type="match status" value="1"/>
</dbReference>
<evidence type="ECO:0000313" key="3">
    <source>
        <dbReference type="Proteomes" id="UP001314263"/>
    </source>
</evidence>
<keyword evidence="1" id="KW-0812">Transmembrane</keyword>
<keyword evidence="3" id="KW-1185">Reference proteome</keyword>